<reference evidence="2 3" key="1">
    <citation type="journal article" date="2020" name="ISME J.">
        <title>Uncovering the hidden diversity of litter-decomposition mechanisms in mushroom-forming fungi.</title>
        <authorList>
            <person name="Floudas D."/>
            <person name="Bentzer J."/>
            <person name="Ahren D."/>
            <person name="Johansson T."/>
            <person name="Persson P."/>
            <person name="Tunlid A."/>
        </authorList>
    </citation>
    <scope>NUCLEOTIDE SEQUENCE [LARGE SCALE GENOMIC DNA]</scope>
    <source>
        <strain evidence="2 3">CBS 291.85</strain>
    </source>
</reference>
<dbReference type="InterPro" id="IPR018811">
    <property type="entry name" value="MRX11"/>
</dbReference>
<keyword evidence="3" id="KW-1185">Reference proteome</keyword>
<evidence type="ECO:0000313" key="2">
    <source>
        <dbReference type="EMBL" id="KAF5348704.1"/>
    </source>
</evidence>
<evidence type="ECO:0000313" key="3">
    <source>
        <dbReference type="Proteomes" id="UP000559256"/>
    </source>
</evidence>
<protein>
    <submittedName>
        <fullName evidence="2">Uncharacterized protein</fullName>
    </submittedName>
</protein>
<dbReference type="AlphaFoldDB" id="A0A8H5FTQ4"/>
<dbReference type="Proteomes" id="UP000559256">
    <property type="component" value="Unassembled WGS sequence"/>
</dbReference>
<feature type="transmembrane region" description="Helical" evidence="1">
    <location>
        <begin position="33"/>
        <end position="54"/>
    </location>
</feature>
<dbReference type="EMBL" id="JAACJM010000085">
    <property type="protein sequence ID" value="KAF5348704.1"/>
    <property type="molecule type" value="Genomic_DNA"/>
</dbReference>
<sequence length="158" mass="17178">MASNNSNKSPAFAQYRRTLNAISARTGTPLPSLILSFGILHELTAIVPLVGIFYGARTLGIGERVVSAVVQQDITTPEDGSALRWTRAKFKTWVEEGEGKVERVGRRYGLFGFEKGAEGAAPESFRSGQIAGDVANAVFAYGVTKVNNGRVYLMQDWH</sequence>
<keyword evidence="1" id="KW-0472">Membrane</keyword>
<comment type="caution">
    <text evidence="2">The sequence shown here is derived from an EMBL/GenBank/DDBJ whole genome shotgun (WGS) entry which is preliminary data.</text>
</comment>
<accession>A0A8H5FTQ4</accession>
<evidence type="ECO:0000256" key="1">
    <source>
        <dbReference type="SAM" id="Phobius"/>
    </source>
</evidence>
<proteinExistence type="predicted"/>
<keyword evidence="1" id="KW-0812">Transmembrane</keyword>
<name>A0A8H5FTQ4_9AGAR</name>
<keyword evidence="1" id="KW-1133">Transmembrane helix</keyword>
<dbReference type="OrthoDB" id="5580261at2759"/>
<gene>
    <name evidence="2" type="ORF">D9758_006772</name>
</gene>
<organism evidence="2 3">
    <name type="scientific">Tetrapyrgos nigripes</name>
    <dbReference type="NCBI Taxonomy" id="182062"/>
    <lineage>
        <taxon>Eukaryota</taxon>
        <taxon>Fungi</taxon>
        <taxon>Dikarya</taxon>
        <taxon>Basidiomycota</taxon>
        <taxon>Agaricomycotina</taxon>
        <taxon>Agaricomycetes</taxon>
        <taxon>Agaricomycetidae</taxon>
        <taxon>Agaricales</taxon>
        <taxon>Marasmiineae</taxon>
        <taxon>Marasmiaceae</taxon>
        <taxon>Tetrapyrgos</taxon>
    </lineage>
</organism>
<dbReference type="Pfam" id="PF10306">
    <property type="entry name" value="FLILHELTA"/>
    <property type="match status" value="1"/>
</dbReference>